<accession>A0AC59ZY87</accession>
<protein>
    <submittedName>
        <fullName evidence="1">Uncharacterized protein</fullName>
    </submittedName>
</protein>
<gene>
    <name evidence="1" type="ORF">MRATA1EN22A_LOCUS24594</name>
</gene>
<name>A0AC59ZY87_RANTA</name>
<evidence type="ECO:0000313" key="2">
    <source>
        <dbReference type="Proteomes" id="UP001162501"/>
    </source>
</evidence>
<organism evidence="1 2">
    <name type="scientific">Rangifer tarandus platyrhynchus</name>
    <name type="common">Svalbard reindeer</name>
    <dbReference type="NCBI Taxonomy" id="3082113"/>
    <lineage>
        <taxon>Eukaryota</taxon>
        <taxon>Metazoa</taxon>
        <taxon>Chordata</taxon>
        <taxon>Craniata</taxon>
        <taxon>Vertebrata</taxon>
        <taxon>Euteleostomi</taxon>
        <taxon>Mammalia</taxon>
        <taxon>Eutheria</taxon>
        <taxon>Laurasiatheria</taxon>
        <taxon>Artiodactyla</taxon>
        <taxon>Ruminantia</taxon>
        <taxon>Pecora</taxon>
        <taxon>Cervidae</taxon>
        <taxon>Odocoileinae</taxon>
        <taxon>Rangifer</taxon>
    </lineage>
</organism>
<evidence type="ECO:0000313" key="1">
    <source>
        <dbReference type="EMBL" id="CAN0530654.1"/>
    </source>
</evidence>
<dbReference type="Proteomes" id="UP001162501">
    <property type="component" value="Chromosome 5"/>
</dbReference>
<reference evidence="1" key="2">
    <citation type="submission" date="2025-03" db="EMBL/GenBank/DDBJ databases">
        <authorList>
            <consortium name="ELIXIR-Norway"/>
            <consortium name="Elixir Norway"/>
        </authorList>
    </citation>
    <scope>NUCLEOTIDE SEQUENCE</scope>
</reference>
<proteinExistence type="predicted"/>
<sequence>MPPVLAGQLQGTRSTPVGSPASRKRCQHMHGVCPGNEVHFPTQVVTQVVTCGSGGATVGSAAHTGAAFGCHGVGCVCSGLSTENHISFQDSIEGFGVSFAVNATFRIIHKQDVRCLYTDSVSS</sequence>
<reference evidence="1" key="1">
    <citation type="submission" date="2023-05" db="EMBL/GenBank/DDBJ databases">
        <authorList>
            <consortium name="ELIXIR-Norway"/>
        </authorList>
    </citation>
    <scope>NUCLEOTIDE SEQUENCE</scope>
</reference>
<dbReference type="EMBL" id="OX596089">
    <property type="protein sequence ID" value="CAN0530654.1"/>
    <property type="molecule type" value="Genomic_DNA"/>
</dbReference>